<dbReference type="RefSeq" id="WP_089297533.1">
    <property type="nucleotide sequence ID" value="NZ_BOMU01000084.1"/>
</dbReference>
<evidence type="ECO:0000313" key="2">
    <source>
        <dbReference type="EMBL" id="SNS62772.1"/>
    </source>
</evidence>
<keyword evidence="1" id="KW-0732">Signal</keyword>
<feature type="signal peptide" evidence="1">
    <location>
        <begin position="1"/>
        <end position="32"/>
    </location>
</feature>
<protein>
    <recommendedName>
        <fullName evidence="4">WD40-like Beta Propeller Repeat</fullName>
    </recommendedName>
</protein>
<dbReference type="EMBL" id="FZNR01000019">
    <property type="protein sequence ID" value="SNS62772.1"/>
    <property type="molecule type" value="Genomic_DNA"/>
</dbReference>
<dbReference type="OrthoDB" id="3343876at2"/>
<evidence type="ECO:0000256" key="1">
    <source>
        <dbReference type="SAM" id="SignalP"/>
    </source>
</evidence>
<feature type="chain" id="PRO_5013031760" description="WD40-like Beta Propeller Repeat" evidence="1">
    <location>
        <begin position="33"/>
        <end position="357"/>
    </location>
</feature>
<dbReference type="SUPFAM" id="SSF63825">
    <property type="entry name" value="YWTD domain"/>
    <property type="match status" value="1"/>
</dbReference>
<organism evidence="2 3">
    <name type="scientific">Actinoplanes regularis</name>
    <dbReference type="NCBI Taxonomy" id="52697"/>
    <lineage>
        <taxon>Bacteria</taxon>
        <taxon>Bacillati</taxon>
        <taxon>Actinomycetota</taxon>
        <taxon>Actinomycetes</taxon>
        <taxon>Micromonosporales</taxon>
        <taxon>Micromonosporaceae</taxon>
        <taxon>Actinoplanes</taxon>
    </lineage>
</organism>
<proteinExistence type="predicted"/>
<keyword evidence="3" id="KW-1185">Reference proteome</keyword>
<name>A0A239G2I5_9ACTN</name>
<sequence length="357" mass="38062">MSGRAHFARTVLGLGVALAAGSALLFGAPAQSGEPQPLALTTAWPNAQRGSVPSKLPDGGEYSPGLFLDARTSIGTAQSPDGKTLRLVIRDGDGGLRELRKVAAEHRAPFAGLTASGDTLVWVESLRGRQQLWSAGLNGSRPARMITADVGAMRFYDSQNDLVIADGKVHWAASGSGDQTEFRSVALAGGTVTVRREKGSWGLSAWPWAIDGQTSGRGATTLRNLATGQSVPVPAARRTVTACSPAWCQLVSINEDGYSRIELAHPDGSARRKVIEGDVGTVITDVAVLDRFQVLARITKQSELTGNQQLLIYDLSNRRTVLISPDANNISYRDGVLWWSTGDQSSFVRNSLDLRTV</sequence>
<dbReference type="AlphaFoldDB" id="A0A239G2I5"/>
<gene>
    <name evidence="2" type="ORF">SAMN06264365_119144</name>
</gene>
<evidence type="ECO:0000313" key="3">
    <source>
        <dbReference type="Proteomes" id="UP000198415"/>
    </source>
</evidence>
<dbReference type="Proteomes" id="UP000198415">
    <property type="component" value="Unassembled WGS sequence"/>
</dbReference>
<reference evidence="2 3" key="1">
    <citation type="submission" date="2017-06" db="EMBL/GenBank/DDBJ databases">
        <authorList>
            <person name="Kim H.J."/>
            <person name="Triplett B.A."/>
        </authorList>
    </citation>
    <scope>NUCLEOTIDE SEQUENCE [LARGE SCALE GENOMIC DNA]</scope>
    <source>
        <strain evidence="2 3">DSM 43151</strain>
    </source>
</reference>
<evidence type="ECO:0008006" key="4">
    <source>
        <dbReference type="Google" id="ProtNLM"/>
    </source>
</evidence>
<accession>A0A239G2I5</accession>